<gene>
    <name evidence="2" type="ORF">OG2516_10241</name>
</gene>
<dbReference type="HOGENOM" id="CLU_2083101_0_0_5"/>
<feature type="chain" id="PRO_5004207364" description="Dihydrodipicolinate reductase" evidence="1">
    <location>
        <begin position="22"/>
        <end position="121"/>
    </location>
</feature>
<keyword evidence="1" id="KW-0732">Signal</keyword>
<dbReference type="AlphaFoldDB" id="Q2CKF5"/>
<dbReference type="Proteomes" id="UP000003635">
    <property type="component" value="Unassembled WGS sequence"/>
</dbReference>
<keyword evidence="3" id="KW-1185">Reference proteome</keyword>
<reference evidence="2 3" key="1">
    <citation type="journal article" date="2010" name="J. Bacteriol.">
        <title>Genome sequences of Oceanicola granulosus HTCC2516(T) and Oceanicola batsensis HTCC2597(TDelta).</title>
        <authorList>
            <person name="Thrash J.C."/>
            <person name="Cho J.C."/>
            <person name="Vergin K.L."/>
            <person name="Giovannoni S.J."/>
        </authorList>
    </citation>
    <scope>NUCLEOTIDE SEQUENCE [LARGE SCALE GENOMIC DNA]</scope>
    <source>
        <strain evidence="3">ATCC BAA-861 / DSM 15982 / KCTC 12143 / HTCC2516</strain>
    </source>
</reference>
<evidence type="ECO:0008006" key="4">
    <source>
        <dbReference type="Google" id="ProtNLM"/>
    </source>
</evidence>
<organism evidence="2 3">
    <name type="scientific">Oceanicola granulosus (strain ATCC BAA-861 / DSM 15982 / KCTC 12143 / HTCC2516)</name>
    <dbReference type="NCBI Taxonomy" id="314256"/>
    <lineage>
        <taxon>Bacteria</taxon>
        <taxon>Pseudomonadati</taxon>
        <taxon>Pseudomonadota</taxon>
        <taxon>Alphaproteobacteria</taxon>
        <taxon>Rhodobacterales</taxon>
        <taxon>Roseobacteraceae</taxon>
        <taxon>Oceanicola</taxon>
    </lineage>
</organism>
<proteinExistence type="predicted"/>
<dbReference type="OrthoDB" id="7874348at2"/>
<feature type="signal peptide" evidence="1">
    <location>
        <begin position="1"/>
        <end position="21"/>
    </location>
</feature>
<sequence length="121" mass="13068">MTGPLALAALMALLQPQPAAADFRPIDSRRVFVAEVADRTLIAAVLGLSVRMEASGRIRGTAQGREVVGRWTWEGGEFCRTLRWEGGNWPRNCQLVEIDGDKVRLTANGGDGSSVVFNLGD</sequence>
<evidence type="ECO:0000313" key="2">
    <source>
        <dbReference type="EMBL" id="EAR52834.1"/>
    </source>
</evidence>
<evidence type="ECO:0000256" key="1">
    <source>
        <dbReference type="SAM" id="SignalP"/>
    </source>
</evidence>
<evidence type="ECO:0000313" key="3">
    <source>
        <dbReference type="Proteomes" id="UP000003635"/>
    </source>
</evidence>
<comment type="caution">
    <text evidence="2">The sequence shown here is derived from an EMBL/GenBank/DDBJ whole genome shotgun (WGS) entry which is preliminary data.</text>
</comment>
<accession>Q2CKF5</accession>
<dbReference type="STRING" id="314256.OG2516_10241"/>
<name>Q2CKF5_OCEGH</name>
<dbReference type="EMBL" id="AAOT01000001">
    <property type="protein sequence ID" value="EAR52834.1"/>
    <property type="molecule type" value="Genomic_DNA"/>
</dbReference>
<protein>
    <recommendedName>
        <fullName evidence="4">Dihydrodipicolinate reductase</fullName>
    </recommendedName>
</protein>
<dbReference type="eggNOG" id="ENOG5032YS5">
    <property type="taxonomic scope" value="Bacteria"/>
</dbReference>
<dbReference type="RefSeq" id="WP_007255568.1">
    <property type="nucleotide sequence ID" value="NZ_CH724107.1"/>
</dbReference>